<evidence type="ECO:0000313" key="2">
    <source>
        <dbReference type="Proteomes" id="UP000003157"/>
    </source>
</evidence>
<dbReference type="RefSeq" id="WP_008789550.1">
    <property type="nucleotide sequence ID" value="NZ_AKCB01000001.1"/>
</dbReference>
<reference evidence="1 2" key="1">
    <citation type="submission" date="2010-12" db="EMBL/GenBank/DDBJ databases">
        <title>The Genome Sequence of Coprobacillus sp. strain 29_1.</title>
        <authorList>
            <consortium name="The Broad Institute Genome Sequencing Platform"/>
            <person name="Earl A."/>
            <person name="Ward D."/>
            <person name="Feldgarden M."/>
            <person name="Gevers D."/>
            <person name="Daigneault M."/>
            <person name="Sibley C.D."/>
            <person name="White A."/>
            <person name="Strauss J."/>
            <person name="Allen-Vercoe E."/>
            <person name="Young S.K."/>
            <person name="Zeng Q."/>
            <person name="Gargeya S."/>
            <person name="Fitzgerald M."/>
            <person name="Haas B."/>
            <person name="Abouelleil A."/>
            <person name="Alvarado L."/>
            <person name="Arachchi H.M."/>
            <person name="Berlin A."/>
            <person name="Brown A."/>
            <person name="Chapman S.B."/>
            <person name="Chen Z."/>
            <person name="Dunbar C."/>
            <person name="Freedman E."/>
            <person name="Gearin G."/>
            <person name="Gellesch M."/>
            <person name="Goldberg J."/>
            <person name="Griggs A."/>
            <person name="Gujja S."/>
            <person name="Heilman E."/>
            <person name="Heiman D."/>
            <person name="Howarth C."/>
            <person name="Larson L."/>
            <person name="Lui A."/>
            <person name="MacDonald P.J.P."/>
            <person name="Mehta T."/>
            <person name="Montmayeur A."/>
            <person name="Murphy C."/>
            <person name="Neiman D."/>
            <person name="Pearson M."/>
            <person name="Priest M."/>
            <person name="Roberts A."/>
            <person name="Saif S."/>
            <person name="Shea T."/>
            <person name="Shenoy N."/>
            <person name="Sisk P."/>
            <person name="Stolte C."/>
            <person name="Sykes S."/>
            <person name="White J."/>
            <person name="Yandava C."/>
            <person name="Nusbaum C."/>
            <person name="Birren B."/>
        </authorList>
    </citation>
    <scope>NUCLEOTIDE SEQUENCE [LARGE SCALE GENOMIC DNA]</scope>
    <source>
        <strain evidence="1 2">29_1</strain>
    </source>
</reference>
<dbReference type="HOGENOM" id="CLU_067295_0_0_9"/>
<dbReference type="EMBL" id="ADKX01000039">
    <property type="protein sequence ID" value="EFW04179.1"/>
    <property type="molecule type" value="Genomic_DNA"/>
</dbReference>
<dbReference type="eggNOG" id="ENOG502Z8PZ">
    <property type="taxonomic scope" value="Bacteria"/>
</dbReference>
<dbReference type="Proteomes" id="UP000003157">
    <property type="component" value="Unassembled WGS sequence"/>
</dbReference>
<dbReference type="OrthoDB" id="1722540at2"/>
<sequence>MFGYVVINKPELKFKEFDIYHSFYCGLCQTLKEKYGYKGQVSLNYDLTFVALLLNGLYEPETKQEMSHCLLHPIHKYLKSFNECIDYAAQMTIVLTYYKCEDDWLDEKRVSRNIYKKWIEKCYLKIKDEYPDKIEKIENCLRQIHQYENQKMHNLDEISQYFGQVMGEICAYKDDEWRDDLYELGFYLGKFIYFMDAYDDIEDDIKKKRYNPFLDDYKRDDFDDYCYSILEMMISKSAEVFECLPIIENAPLMRNILYSGVWLKYEIKRNKKAEDKK</sequence>
<protein>
    <submittedName>
        <fullName evidence="1">Uncharacterized protein</fullName>
    </submittedName>
</protein>
<dbReference type="Pfam" id="PF18937">
    <property type="entry name" value="DUF5685"/>
    <property type="match status" value="1"/>
</dbReference>
<comment type="caution">
    <text evidence="1">The sequence shown here is derived from an EMBL/GenBank/DDBJ whole genome shotgun (WGS) entry which is preliminary data.</text>
</comment>
<dbReference type="STRING" id="100884.GCA_000269565_00114"/>
<gene>
    <name evidence="1" type="ORF">HMPREF9488_02462</name>
</gene>
<proteinExistence type="predicted"/>
<name>E7GCH0_9FIRM</name>
<accession>E7GCH0</accession>
<evidence type="ECO:0000313" key="1">
    <source>
        <dbReference type="EMBL" id="EFW04179.1"/>
    </source>
</evidence>
<dbReference type="InterPro" id="IPR043740">
    <property type="entry name" value="DUF5685"/>
</dbReference>
<organism evidence="1 2">
    <name type="scientific">Coprobacillus cateniformis</name>
    <dbReference type="NCBI Taxonomy" id="100884"/>
    <lineage>
        <taxon>Bacteria</taxon>
        <taxon>Bacillati</taxon>
        <taxon>Bacillota</taxon>
        <taxon>Erysipelotrichia</taxon>
        <taxon>Erysipelotrichales</taxon>
        <taxon>Coprobacillaceae</taxon>
        <taxon>Coprobacillus</taxon>
    </lineage>
</organism>
<dbReference type="GeneID" id="78228047"/>
<dbReference type="AlphaFoldDB" id="E7GCH0"/>
<keyword evidence="2" id="KW-1185">Reference proteome</keyword>